<keyword evidence="4 10" id="KW-0067">ATP-binding</keyword>
<dbReference type="GO" id="GO:0005524">
    <property type="term" value="F:ATP binding"/>
    <property type="evidence" value="ECO:0007669"/>
    <property type="project" value="UniProtKB-KW"/>
</dbReference>
<proteinExistence type="predicted"/>
<dbReference type="Pfam" id="PF00005">
    <property type="entry name" value="ABC_tran"/>
    <property type="match status" value="1"/>
</dbReference>
<dbReference type="PROSITE" id="PS50929">
    <property type="entry name" value="ABC_TM1F"/>
    <property type="match status" value="1"/>
</dbReference>
<dbReference type="InterPro" id="IPR003593">
    <property type="entry name" value="AAA+_ATPase"/>
</dbReference>
<dbReference type="InterPro" id="IPR003439">
    <property type="entry name" value="ABC_transporter-like_ATP-bd"/>
</dbReference>
<comment type="subcellular location">
    <subcellularLocation>
        <location evidence="1">Cell membrane</location>
        <topology evidence="1">Multi-pass membrane protein</topology>
    </subcellularLocation>
</comment>
<feature type="transmembrane region" description="Helical" evidence="7">
    <location>
        <begin position="156"/>
        <end position="182"/>
    </location>
</feature>
<feature type="transmembrane region" description="Helical" evidence="7">
    <location>
        <begin position="253"/>
        <end position="275"/>
    </location>
</feature>
<gene>
    <name evidence="10" type="ORF">GCM10010357_19050</name>
</gene>
<dbReference type="PANTHER" id="PTHR43394:SF1">
    <property type="entry name" value="ATP-BINDING CASSETTE SUB-FAMILY B MEMBER 10, MITOCHONDRIAL"/>
    <property type="match status" value="1"/>
</dbReference>
<evidence type="ECO:0000259" key="9">
    <source>
        <dbReference type="PROSITE" id="PS50929"/>
    </source>
</evidence>
<evidence type="ECO:0000256" key="6">
    <source>
        <dbReference type="ARBA" id="ARBA00023136"/>
    </source>
</evidence>
<evidence type="ECO:0000313" key="10">
    <source>
        <dbReference type="EMBL" id="GAA0398117.1"/>
    </source>
</evidence>
<feature type="transmembrane region" description="Helical" evidence="7">
    <location>
        <begin position="287"/>
        <end position="308"/>
    </location>
</feature>
<dbReference type="PROSITE" id="PS50893">
    <property type="entry name" value="ABC_TRANSPORTER_2"/>
    <property type="match status" value="1"/>
</dbReference>
<dbReference type="SMART" id="SM00382">
    <property type="entry name" value="AAA"/>
    <property type="match status" value="1"/>
</dbReference>
<keyword evidence="2 7" id="KW-0812">Transmembrane</keyword>
<dbReference type="RefSeq" id="WP_344022017.1">
    <property type="nucleotide sequence ID" value="NZ_BAAABX010000019.1"/>
</dbReference>
<dbReference type="Pfam" id="PF00664">
    <property type="entry name" value="ABC_membrane"/>
    <property type="match status" value="1"/>
</dbReference>
<dbReference type="Gene3D" id="1.20.1560.10">
    <property type="entry name" value="ABC transporter type 1, transmembrane domain"/>
    <property type="match status" value="1"/>
</dbReference>
<dbReference type="Gene3D" id="3.40.50.300">
    <property type="entry name" value="P-loop containing nucleotide triphosphate hydrolases"/>
    <property type="match status" value="1"/>
</dbReference>
<evidence type="ECO:0000256" key="3">
    <source>
        <dbReference type="ARBA" id="ARBA00022741"/>
    </source>
</evidence>
<keyword evidence="11" id="KW-1185">Reference proteome</keyword>
<dbReference type="Proteomes" id="UP001500879">
    <property type="component" value="Unassembled WGS sequence"/>
</dbReference>
<dbReference type="InterPro" id="IPR039421">
    <property type="entry name" value="Type_1_exporter"/>
</dbReference>
<comment type="caution">
    <text evidence="10">The sequence shown here is derived from an EMBL/GenBank/DDBJ whole genome shotgun (WGS) entry which is preliminary data.</text>
</comment>
<keyword evidence="3" id="KW-0547">Nucleotide-binding</keyword>
<keyword evidence="6 7" id="KW-0472">Membrane</keyword>
<reference evidence="10 11" key="1">
    <citation type="journal article" date="2019" name="Int. J. Syst. Evol. Microbiol.">
        <title>The Global Catalogue of Microorganisms (GCM) 10K type strain sequencing project: providing services to taxonomists for standard genome sequencing and annotation.</title>
        <authorList>
            <consortium name="The Broad Institute Genomics Platform"/>
            <consortium name="The Broad Institute Genome Sequencing Center for Infectious Disease"/>
            <person name="Wu L."/>
            <person name="Ma J."/>
        </authorList>
    </citation>
    <scope>NUCLEOTIDE SEQUENCE [LARGE SCALE GENOMIC DNA]</scope>
    <source>
        <strain evidence="10 11">JCM 4788</strain>
    </source>
</reference>
<feature type="domain" description="ABC transmembrane type-1" evidence="9">
    <location>
        <begin position="31"/>
        <end position="309"/>
    </location>
</feature>
<dbReference type="PROSITE" id="PS00211">
    <property type="entry name" value="ABC_TRANSPORTER_1"/>
    <property type="match status" value="1"/>
</dbReference>
<evidence type="ECO:0000259" key="8">
    <source>
        <dbReference type="PROSITE" id="PS50893"/>
    </source>
</evidence>
<feature type="domain" description="ABC transporter" evidence="8">
    <location>
        <begin position="340"/>
        <end position="571"/>
    </location>
</feature>
<evidence type="ECO:0000256" key="2">
    <source>
        <dbReference type="ARBA" id="ARBA00022692"/>
    </source>
</evidence>
<dbReference type="EMBL" id="BAAABX010000019">
    <property type="protein sequence ID" value="GAA0398117.1"/>
    <property type="molecule type" value="Genomic_DNA"/>
</dbReference>
<protein>
    <submittedName>
        <fullName evidence="10">ABC transporter ATP-binding protein</fullName>
    </submittedName>
</protein>
<name>A0ABN0YK40_9ACTN</name>
<dbReference type="InterPro" id="IPR027417">
    <property type="entry name" value="P-loop_NTPase"/>
</dbReference>
<evidence type="ECO:0000256" key="5">
    <source>
        <dbReference type="ARBA" id="ARBA00022989"/>
    </source>
</evidence>
<accession>A0ABN0YK40</accession>
<keyword evidence="5 7" id="KW-1133">Transmembrane helix</keyword>
<evidence type="ECO:0000256" key="1">
    <source>
        <dbReference type="ARBA" id="ARBA00004651"/>
    </source>
</evidence>
<dbReference type="SUPFAM" id="SSF52540">
    <property type="entry name" value="P-loop containing nucleoside triphosphate hydrolases"/>
    <property type="match status" value="1"/>
</dbReference>
<evidence type="ECO:0000256" key="7">
    <source>
        <dbReference type="SAM" id="Phobius"/>
    </source>
</evidence>
<dbReference type="SUPFAM" id="SSF90123">
    <property type="entry name" value="ABC transporter transmembrane region"/>
    <property type="match status" value="1"/>
</dbReference>
<evidence type="ECO:0000256" key="4">
    <source>
        <dbReference type="ARBA" id="ARBA00022840"/>
    </source>
</evidence>
<feature type="transmembrane region" description="Helical" evidence="7">
    <location>
        <begin position="27"/>
        <end position="51"/>
    </location>
</feature>
<dbReference type="InterPro" id="IPR011527">
    <property type="entry name" value="ABC1_TM_dom"/>
</dbReference>
<dbReference type="PANTHER" id="PTHR43394">
    <property type="entry name" value="ATP-DEPENDENT PERMEASE MDL1, MITOCHONDRIAL"/>
    <property type="match status" value="1"/>
</dbReference>
<sequence>MPRRGTAPAHAVPDGDRVLLGAVRQAAVPAAVLGLAGLLSTGAGLLLPAALGRALDLLLAHDAGAGRQVALCAALVCGPAALDALADLLSGTTAARSTAWLRHRLLGHVLAAGPRVTARTPPGDLVTRLVGNTADAATAPATAAATAATVVGPLGAIVALGLISPWLAAAFLAGAPLLFLLLRSFARASTDCAVRYQRIQGDIAGRLAEAVTGARTIAAAGTADRERARVLAPLGGLSRQGHRMWRVQGRAGARAVTLVPLLQITVLAVAGVLLSRGRISVGDLLAASRYAVLATGVGMLTGRIGALVRARAAGRRIAEVLAVPAVHHGTLRLPPGPGTLELRGVGAVRGGRPVLEDVDLVVPGGTSLAVVGRSGSGKSVLAALAGRLSDPDSGSVALDGVPLPDLSHDALRRAVGHAFERPVLLGATVGDALAFGVLDPGREAVTAAARAACADGFVRRLPEGYETPRTAAPLSGGEAQRLGLARAFAHAERVLVLDDATSGLDSPTEREVGRALAHDTAARTRVIVARRASTAARADRVAWLDDGRLRATGTHAELWRLPEYRAVFGAS</sequence>
<dbReference type="InterPro" id="IPR017871">
    <property type="entry name" value="ABC_transporter-like_CS"/>
</dbReference>
<evidence type="ECO:0000313" key="11">
    <source>
        <dbReference type="Proteomes" id="UP001500879"/>
    </source>
</evidence>
<dbReference type="InterPro" id="IPR036640">
    <property type="entry name" value="ABC1_TM_sf"/>
</dbReference>
<organism evidence="10 11">
    <name type="scientific">Streptomyces luteireticuli</name>
    <dbReference type="NCBI Taxonomy" id="173858"/>
    <lineage>
        <taxon>Bacteria</taxon>
        <taxon>Bacillati</taxon>
        <taxon>Actinomycetota</taxon>
        <taxon>Actinomycetes</taxon>
        <taxon>Kitasatosporales</taxon>
        <taxon>Streptomycetaceae</taxon>
        <taxon>Streptomyces</taxon>
    </lineage>
</organism>